<keyword evidence="8" id="KW-0472">Membrane</keyword>
<protein>
    <submittedName>
        <fullName evidence="11">Peptidase S8</fullName>
    </submittedName>
</protein>
<feature type="active site" description="Charge relay system" evidence="6">
    <location>
        <position position="207"/>
    </location>
</feature>
<dbReference type="SUPFAM" id="SSF52743">
    <property type="entry name" value="Subtilisin-like"/>
    <property type="match status" value="1"/>
</dbReference>
<feature type="compositionally biased region" description="Basic and acidic residues" evidence="7">
    <location>
        <begin position="1848"/>
        <end position="1859"/>
    </location>
</feature>
<reference evidence="11 12" key="1">
    <citation type="journal article" date="2015" name="J. Am. Soc. Brew. Chem.">
        <title>Dissolved carbon dioxide selects for lactic acid bacteria able to grow in and spoil packaged beer.</title>
        <authorList>
            <person name="Bergsveinson J."/>
            <person name="Redekop A."/>
            <person name="Zoerb S."/>
            <person name="Ziola B."/>
        </authorList>
    </citation>
    <scope>NUCLEOTIDE SEQUENCE [LARGE SCALE GENOMIC DNA]</scope>
    <source>
        <strain evidence="11 12">CCC B1205</strain>
    </source>
</reference>
<feature type="compositionally biased region" description="Basic and acidic residues" evidence="7">
    <location>
        <begin position="2097"/>
        <end position="2108"/>
    </location>
</feature>
<keyword evidence="8" id="KW-1133">Transmembrane helix</keyword>
<feature type="compositionally biased region" description="Polar residues" evidence="7">
    <location>
        <begin position="1629"/>
        <end position="1643"/>
    </location>
</feature>
<dbReference type="RefSeq" id="WP_003577862.1">
    <property type="nucleotide sequence ID" value="NZ_AFYP01000010.1"/>
</dbReference>
<feature type="compositionally biased region" description="Polar residues" evidence="7">
    <location>
        <begin position="1528"/>
        <end position="1538"/>
    </location>
</feature>
<feature type="compositionally biased region" description="Basic and acidic residues" evidence="7">
    <location>
        <begin position="1773"/>
        <end position="1804"/>
    </location>
</feature>
<evidence type="ECO:0000256" key="3">
    <source>
        <dbReference type="ARBA" id="ARBA00022729"/>
    </source>
</evidence>
<feature type="compositionally biased region" description="Polar residues" evidence="7">
    <location>
        <begin position="1805"/>
        <end position="1816"/>
    </location>
</feature>
<dbReference type="InterPro" id="IPR022263">
    <property type="entry name" value="KxYKxGKxW"/>
</dbReference>
<feature type="compositionally biased region" description="Polar residues" evidence="7">
    <location>
        <begin position="2082"/>
        <end position="2093"/>
    </location>
</feature>
<dbReference type="CDD" id="cd07475">
    <property type="entry name" value="Peptidases_S8_C5a_Peptidase"/>
    <property type="match status" value="1"/>
</dbReference>
<gene>
    <name evidence="11" type="ORF">ACX51_08410</name>
</gene>
<feature type="domain" description="C5a peptidase/Subtilisin-like protease SBT2-like Fn3-like" evidence="10">
    <location>
        <begin position="546"/>
        <end position="654"/>
    </location>
</feature>
<feature type="active site" description="Charge relay system" evidence="6">
    <location>
        <position position="462"/>
    </location>
</feature>
<keyword evidence="8" id="KW-0812">Transmembrane</keyword>
<feature type="compositionally biased region" description="Polar residues" evidence="7">
    <location>
        <begin position="1573"/>
        <end position="1584"/>
    </location>
</feature>
<feature type="compositionally biased region" description="Basic and acidic residues" evidence="7">
    <location>
        <begin position="2178"/>
        <end position="2187"/>
    </location>
</feature>
<dbReference type="InterPro" id="IPR015500">
    <property type="entry name" value="Peptidase_S8_subtilisin-rel"/>
</dbReference>
<feature type="compositionally biased region" description="Low complexity" evidence="7">
    <location>
        <begin position="1703"/>
        <end position="1716"/>
    </location>
</feature>
<dbReference type="EMBL" id="LGIY01000012">
    <property type="protein sequence ID" value="POE42882.1"/>
    <property type="molecule type" value="Genomic_DNA"/>
</dbReference>
<feature type="compositionally biased region" description="Acidic residues" evidence="7">
    <location>
        <begin position="1346"/>
        <end position="1358"/>
    </location>
</feature>
<dbReference type="InterPro" id="IPR000209">
    <property type="entry name" value="Peptidase_S8/S53_dom"/>
</dbReference>
<sequence length="2239" mass="237283">MNRVKPFSQEKRRYKMYKSGRHWVYSAIVTFGAASFLMMQPAQGVSADATTPPTTTQTKSNQAAPDAASADLPVSKPASTTTGQVTSSANTPTTTAASATPTATAKPATPAPVSSQAKPEASAKAKQPTQPTSVTPSTPTTTNTKTAQKTVSQPAQKAPAAPAKPAPIAKPAPTFNPENKASLTKGNVQPLWDQNIKGQGMVAAVIDQGVEPHQDFRLSDAKTAALSEDQIKAFTASHGYGDYVNEKIPFFYDYTNNVNENLKFDTSNHGQHLAGIIAANGQPSDSKKFVTGIAPEAQLLSMKILGKSSSDSLNNAARAIYDAVDLGANAINISFGMGVDIDDPTAEGQAAIKFATDHGVFVTVATGNNGHAGGIYDKSASNGITTSYQPANASTLTTPSATPSAMAVAAGNDVLDAKAALISASSWGPTASYKLKPDITAPGEKVASTLLNDGLGKVSGTSQANAYVTGASLLVMQNLKRSTNLTGAQLVKAVKLALMNAANPILDINYPGQIISPRRQGAGQIDVAKAANLTVSAEGTDDAGSVSLQQFTGSKSFVITLENRGTDQQTYTLDLGQPATEVIDTANNKTVHDRTLPGATLTTATPTFTLDAGAFKKITFTLSLDDTVKLNQVVEGFIKFKAADDRQSISVPYMGYYGSTNDEAVFDKPANEEGSIFKGGYLVDNNHNPLGITDPTSLSELVNNPTNGFTWQTIGAKVQNNKVAFSPNGDGISDTITPYVFTKQNLKQVIAQILDQDDKVMRVIDQETDTTKSFLEVGSTTNADLAKSISMFLNPDKLKWDGQVYDQTTGQMVPAKDGIYTYRLIGMTYTPGENNMQTMSLPVAVDTIKPTLSNLAYSDGKLTADYSDQGVGFTAYSQAKLTIGSATYGIPLNHDNKATTGTINYQLNDDQLANLKTGEGKVTLTITDAAGNSDQGSIKAVVGENKTIESNFIWPQVRWSMPDTKGNLTRSDGRYQALTKDSTFTAQAMVPKGQDYIVTATDYVSDRQYIGTLDKATGIVTFNIDATGQPYANLTISAIARDAFGEFIKSPKTEDFIIFIKKNAAAYSNAKTQTKPFADEATAIKGAKFFSGAAHLTGRSPLTSTKGKMINGIAFLDLNNNKRTLVGIDSASTFYDAKLKTLTLRGKVSDPKNSKLRIFVTPRQNDPQNEVTFAADGSFSMTMPCNPTEERNIGYVLTTLDKDGKEKTNGGFLLLYMDTTLPTLELSDADSMKIDDDGTYLVTTDADTFSIKGSVTDNIGGYRLYSNGNNIFTQQNLAGFNAHQSSAAPNQLTNGYNPYGAASFDETYQLTDGLNIITLQAVDQVGNTVTKTFNVTKTPKLLKEESLDELEITPEQEDQTPKNDAGEAPVTTSSSDEKAEVTPSTEPTMVNPEDSKVETSNPVVEIDTSKEAQSDGNDDTATNTPASVTTAVDENPVDNSPNATTTMPNHAKGVDSDAEATEATNTKDNTPGTTAPTDTDPTMDKESPTKSEVDPTATSLPDSQVVETATETTVNEDKGNKTDDDEPTATNLTTSKDSAIQPKSDPAASLQSNDKAVEAAIENDKIAEKEGHQSANTQPAITDVTTDKDSAVKPEIDPAASSQSNDKAVEAAMEDSKAENDKGSKSDSAETNIAPTMAKNSGVKSEIDLTAIAPRDNTATSSGTAKENADVKDDKGNKTDTVESAVTDTEDDNEGTVKSEIESVATTPSSNTATATEITKENTPTEDEKDNQVNVVETTDTHPKPIKDRATKSEIESEATAPSKTEVGETVAEDAKGEHDKSNKSDDVEPTVSDRKTDEDRAIKSESNASAITPNEDNIDETTVEEAKAEDNREAAAGTIATVAADPKASEDNSVKSEMDATTIAPIDNKAIETVTETTGVEKVESHKSTDTESPVTDPAIDKDRAVNSDITPATASPTADKAPEATTESVDVENTESHHPDIGETSVSDSQAGKDSATESKIDPKATPSSDNTTTGSTVEILTTGSEQNSQIDTSKTTVTPATDDKKVSSETIAPAKTSDDTAEFGTATTTSGQNTLTKTEVESSNHATNHPDTTDSSTDATSQPDEPTISIEVTKPVPTTPSTEDNPVQPNVDQKVSDQKSDKDNQDNPTAIEKNPKSKVTDDEETISKTRQKDPKSNIVEKEDDTILVVQKGLKAKTVKDAEPTSSLDQKTSALKQKESKEKAPAKSVHPTKAAAKTLPPMGMQNSHWLQALGIALLGMVFALSIGLTSKKKHEKN</sequence>
<evidence type="ECO:0000256" key="8">
    <source>
        <dbReference type="SAM" id="Phobius"/>
    </source>
</evidence>
<dbReference type="Proteomes" id="UP000237433">
    <property type="component" value="Unassembled WGS sequence"/>
</dbReference>
<feature type="compositionally biased region" description="Basic and acidic residues" evidence="7">
    <location>
        <begin position="1562"/>
        <end position="1572"/>
    </location>
</feature>
<evidence type="ECO:0000259" key="10">
    <source>
        <dbReference type="Pfam" id="PF06280"/>
    </source>
</evidence>
<keyword evidence="2 6" id="KW-0645">Protease</keyword>
<dbReference type="Gene3D" id="3.50.30.30">
    <property type="match status" value="1"/>
</dbReference>
<keyword evidence="4 6" id="KW-0378">Hydrolase</keyword>
<evidence type="ECO:0000313" key="12">
    <source>
        <dbReference type="Proteomes" id="UP000237433"/>
    </source>
</evidence>
<dbReference type="PROSITE" id="PS51892">
    <property type="entry name" value="SUBTILASE"/>
    <property type="match status" value="1"/>
</dbReference>
<feature type="compositionally biased region" description="Basic and acidic residues" evidence="7">
    <location>
        <begin position="2116"/>
        <end position="2143"/>
    </location>
</feature>
<dbReference type="Gene3D" id="3.40.50.200">
    <property type="entry name" value="Peptidase S8/S53 domain"/>
    <property type="match status" value="2"/>
</dbReference>
<dbReference type="PRINTS" id="PR00723">
    <property type="entry name" value="SUBTILISIN"/>
</dbReference>
<evidence type="ECO:0000256" key="4">
    <source>
        <dbReference type="ARBA" id="ARBA00022801"/>
    </source>
</evidence>
<evidence type="ECO:0000259" key="9">
    <source>
        <dbReference type="Pfam" id="PF00082"/>
    </source>
</evidence>
<dbReference type="Pfam" id="PF06280">
    <property type="entry name" value="fn3_5"/>
    <property type="match status" value="1"/>
</dbReference>
<organism evidence="11 12">
    <name type="scientific">Lacticaseibacillus paracasei</name>
    <name type="common">Lactobacillus paracasei</name>
    <dbReference type="NCBI Taxonomy" id="1597"/>
    <lineage>
        <taxon>Bacteria</taxon>
        <taxon>Bacillati</taxon>
        <taxon>Bacillota</taxon>
        <taxon>Bacilli</taxon>
        <taxon>Lactobacillales</taxon>
        <taxon>Lactobacillaceae</taxon>
        <taxon>Lacticaseibacillus</taxon>
    </lineage>
</organism>
<feature type="compositionally biased region" description="Basic and acidic residues" evidence="7">
    <location>
        <begin position="1667"/>
        <end position="1681"/>
    </location>
</feature>
<dbReference type="Pfam" id="PF00082">
    <property type="entry name" value="Peptidase_S8"/>
    <property type="match status" value="1"/>
</dbReference>
<dbReference type="Pfam" id="PF19258">
    <property type="entry name" value="KxYKxGKxW_sig"/>
    <property type="match status" value="1"/>
</dbReference>
<feature type="compositionally biased region" description="Low complexity" evidence="7">
    <location>
        <begin position="1835"/>
        <end position="1845"/>
    </location>
</feature>
<dbReference type="Gene3D" id="2.60.40.1710">
    <property type="entry name" value="Subtilisin-like superfamily"/>
    <property type="match status" value="1"/>
</dbReference>
<evidence type="ECO:0000256" key="6">
    <source>
        <dbReference type="PROSITE-ProRule" id="PRU01240"/>
    </source>
</evidence>
<feature type="compositionally biased region" description="Low complexity" evidence="7">
    <location>
        <begin position="126"/>
        <end position="161"/>
    </location>
</feature>
<feature type="compositionally biased region" description="Basic and acidic residues" evidence="7">
    <location>
        <begin position="1585"/>
        <end position="1596"/>
    </location>
</feature>
<dbReference type="NCBIfam" id="TIGR03715">
    <property type="entry name" value="KxYKxGKxW"/>
    <property type="match status" value="1"/>
</dbReference>
<accession>A0ABD6W0M0</accession>
<dbReference type="InterPro" id="IPR050131">
    <property type="entry name" value="Peptidase_S8_subtilisin-like"/>
</dbReference>
<feature type="compositionally biased region" description="Polar residues" evidence="7">
    <location>
        <begin position="2028"/>
        <end position="2053"/>
    </location>
</feature>
<proteinExistence type="inferred from homology"/>
<dbReference type="PANTHER" id="PTHR43806">
    <property type="entry name" value="PEPTIDASE S8"/>
    <property type="match status" value="1"/>
</dbReference>
<feature type="region of interest" description="Disordered" evidence="7">
    <location>
        <begin position="45"/>
        <end position="184"/>
    </location>
</feature>
<feature type="domain" description="Peptidase S8/S53" evidence="9">
    <location>
        <begin position="198"/>
        <end position="523"/>
    </location>
</feature>
<keyword evidence="3" id="KW-0732">Signal</keyword>
<evidence type="ECO:0000256" key="2">
    <source>
        <dbReference type="ARBA" id="ARBA00022670"/>
    </source>
</evidence>
<comment type="caution">
    <text evidence="11">The sequence shown here is derived from an EMBL/GenBank/DDBJ whole genome shotgun (WGS) entry which is preliminary data.</text>
</comment>
<feature type="compositionally biased region" description="Basic and acidic residues" evidence="7">
    <location>
        <begin position="1739"/>
        <end position="1755"/>
    </location>
</feature>
<dbReference type="InterPro" id="IPR010435">
    <property type="entry name" value="C5a/SBT2-like_Fn3"/>
</dbReference>
<comment type="similarity">
    <text evidence="1 6">Belongs to the peptidase S8 family.</text>
</comment>
<feature type="region of interest" description="Disordered" evidence="7">
    <location>
        <begin position="1345"/>
        <end position="2203"/>
    </location>
</feature>
<feature type="compositionally biased region" description="Polar residues" evidence="7">
    <location>
        <begin position="1909"/>
        <end position="1918"/>
    </location>
</feature>
<feature type="compositionally biased region" description="Basic and acidic residues" evidence="7">
    <location>
        <begin position="1614"/>
        <end position="1628"/>
    </location>
</feature>
<feature type="compositionally biased region" description="Polar residues" evidence="7">
    <location>
        <begin position="2166"/>
        <end position="2177"/>
    </location>
</feature>
<feature type="compositionally biased region" description="Low complexity" evidence="7">
    <location>
        <begin position="1468"/>
        <end position="1480"/>
    </location>
</feature>
<feature type="compositionally biased region" description="Basic and acidic residues" evidence="7">
    <location>
        <begin position="1880"/>
        <end position="1891"/>
    </location>
</feature>
<feature type="active site" description="Charge relay system" evidence="6">
    <location>
        <position position="269"/>
    </location>
</feature>
<feature type="compositionally biased region" description="Polar residues" evidence="7">
    <location>
        <begin position="1419"/>
        <end position="1448"/>
    </location>
</feature>
<feature type="compositionally biased region" description="Low complexity" evidence="7">
    <location>
        <begin position="86"/>
        <end position="115"/>
    </location>
</feature>
<evidence type="ECO:0000313" key="11">
    <source>
        <dbReference type="EMBL" id="POE42882.1"/>
    </source>
</evidence>
<dbReference type="InterPro" id="IPR034216">
    <property type="entry name" value="C5a_Peptidase"/>
</dbReference>
<evidence type="ECO:0000256" key="5">
    <source>
        <dbReference type="ARBA" id="ARBA00022825"/>
    </source>
</evidence>
<feature type="transmembrane region" description="Helical" evidence="8">
    <location>
        <begin position="2211"/>
        <end position="2230"/>
    </location>
</feature>
<evidence type="ECO:0000256" key="7">
    <source>
        <dbReference type="SAM" id="MobiDB-lite"/>
    </source>
</evidence>
<feature type="compositionally biased region" description="Basic and acidic residues" evidence="7">
    <location>
        <begin position="1825"/>
        <end position="1834"/>
    </location>
</feature>
<feature type="compositionally biased region" description="Polar residues" evidence="7">
    <location>
        <begin position="1968"/>
        <end position="2002"/>
    </location>
</feature>
<keyword evidence="5 6" id="KW-0720">Serine protease</keyword>
<feature type="compositionally biased region" description="Basic and acidic residues" evidence="7">
    <location>
        <begin position="1482"/>
        <end position="1493"/>
    </location>
</feature>
<evidence type="ECO:0000256" key="1">
    <source>
        <dbReference type="ARBA" id="ARBA00011073"/>
    </source>
</evidence>
<dbReference type="InterPro" id="IPR036852">
    <property type="entry name" value="Peptidase_S8/S53_dom_sf"/>
</dbReference>
<dbReference type="GO" id="GO:0006508">
    <property type="term" value="P:proteolysis"/>
    <property type="evidence" value="ECO:0007669"/>
    <property type="project" value="UniProtKB-KW"/>
</dbReference>
<name>A0ABD6W0M0_LACPA</name>
<dbReference type="PANTHER" id="PTHR43806:SF11">
    <property type="entry name" value="CEREVISIN-RELATED"/>
    <property type="match status" value="1"/>
</dbReference>
<dbReference type="GO" id="GO:0004252">
    <property type="term" value="F:serine-type endopeptidase activity"/>
    <property type="evidence" value="ECO:0007669"/>
    <property type="project" value="UniProtKB-UniRule"/>
</dbReference>